<sequence length="278" mass="30979">MGSLVTRKVFRALLRSTRRFDEQPALKALLCRDNTLDGKKKVSNLAVFDSFVIDYLGTTGLYRPALPTPRTMTSFVRDAFRAPQEMPADALDAAFAALRFLQHPLRIASEEGMRSTEAPPVSETVARKVEALVAPVTGSILISHPLIHRDFFSRSVVLLLNHGKEGSYGVVLNKPLRKGHPSDMAKYSDSEDESDESDDDFADLVFELDSDGEDDISRRMPNSSRTMQSNPPWLQKLEKMIKNGMLNPASAKPDLTRQLLEWFYKNAEHCGGPVTGVQ</sequence>
<dbReference type="Gene3D" id="3.40.1740.10">
    <property type="entry name" value="VC0467-like"/>
    <property type="match status" value="1"/>
</dbReference>
<dbReference type="EMBL" id="LGRX02012207">
    <property type="protein sequence ID" value="KAK3267781.1"/>
    <property type="molecule type" value="Genomic_DNA"/>
</dbReference>
<name>A0AAE0L0Q0_9CHLO</name>
<evidence type="ECO:0000313" key="2">
    <source>
        <dbReference type="EMBL" id="KAK3267781.1"/>
    </source>
</evidence>
<dbReference type="Pfam" id="PF02622">
    <property type="entry name" value="DUF179"/>
    <property type="match status" value="1"/>
</dbReference>
<dbReference type="PANTHER" id="PTHR30327:SF1">
    <property type="entry name" value="UPF0301 PROTEIN YQGE"/>
    <property type="match status" value="1"/>
</dbReference>
<organism evidence="2 3">
    <name type="scientific">Cymbomonas tetramitiformis</name>
    <dbReference type="NCBI Taxonomy" id="36881"/>
    <lineage>
        <taxon>Eukaryota</taxon>
        <taxon>Viridiplantae</taxon>
        <taxon>Chlorophyta</taxon>
        <taxon>Pyramimonadophyceae</taxon>
        <taxon>Pyramimonadales</taxon>
        <taxon>Pyramimonadaceae</taxon>
        <taxon>Cymbomonas</taxon>
    </lineage>
</organism>
<dbReference type="Proteomes" id="UP001190700">
    <property type="component" value="Unassembled WGS sequence"/>
</dbReference>
<feature type="non-terminal residue" evidence="2">
    <location>
        <position position="278"/>
    </location>
</feature>
<dbReference type="PANTHER" id="PTHR30327">
    <property type="entry name" value="UNCHARACTERIZED PROTEIN YQGE"/>
    <property type="match status" value="1"/>
</dbReference>
<dbReference type="SUPFAM" id="SSF143456">
    <property type="entry name" value="VC0467-like"/>
    <property type="match status" value="1"/>
</dbReference>
<feature type="region of interest" description="Disordered" evidence="1">
    <location>
        <begin position="179"/>
        <end position="198"/>
    </location>
</feature>
<dbReference type="AlphaFoldDB" id="A0AAE0L0Q0"/>
<feature type="compositionally biased region" description="Basic and acidic residues" evidence="1">
    <location>
        <begin position="180"/>
        <end position="189"/>
    </location>
</feature>
<evidence type="ECO:0000313" key="3">
    <source>
        <dbReference type="Proteomes" id="UP001190700"/>
    </source>
</evidence>
<comment type="caution">
    <text evidence="2">The sequence shown here is derived from an EMBL/GenBank/DDBJ whole genome shotgun (WGS) entry which is preliminary data.</text>
</comment>
<reference evidence="2 3" key="1">
    <citation type="journal article" date="2015" name="Genome Biol. Evol.">
        <title>Comparative Genomics of a Bacterivorous Green Alga Reveals Evolutionary Causalities and Consequences of Phago-Mixotrophic Mode of Nutrition.</title>
        <authorList>
            <person name="Burns J.A."/>
            <person name="Paasch A."/>
            <person name="Narechania A."/>
            <person name="Kim E."/>
        </authorList>
    </citation>
    <scope>NUCLEOTIDE SEQUENCE [LARGE SCALE GENOMIC DNA]</scope>
    <source>
        <strain evidence="2 3">PLY_AMNH</strain>
    </source>
</reference>
<gene>
    <name evidence="2" type="ORF">CYMTET_23685</name>
</gene>
<protein>
    <submittedName>
        <fullName evidence="2">Uncharacterized protein</fullName>
    </submittedName>
</protein>
<proteinExistence type="predicted"/>
<dbReference type="GO" id="GO:0005829">
    <property type="term" value="C:cytosol"/>
    <property type="evidence" value="ECO:0007669"/>
    <property type="project" value="TreeGrafter"/>
</dbReference>
<dbReference type="InterPro" id="IPR003774">
    <property type="entry name" value="AlgH-like"/>
</dbReference>
<evidence type="ECO:0000256" key="1">
    <source>
        <dbReference type="SAM" id="MobiDB-lite"/>
    </source>
</evidence>
<accession>A0AAE0L0Q0</accession>
<keyword evidence="3" id="KW-1185">Reference proteome</keyword>